<gene>
    <name evidence="2" type="ORF">LX64_03985</name>
</gene>
<dbReference type="RefSeq" id="WP_111599409.1">
    <property type="nucleotide sequence ID" value="NZ_QLLL01000008.1"/>
</dbReference>
<proteinExistence type="predicted"/>
<dbReference type="CDD" id="cd07909">
    <property type="entry name" value="YciF"/>
    <property type="match status" value="1"/>
</dbReference>
<feature type="compositionally biased region" description="Polar residues" evidence="1">
    <location>
        <begin position="1"/>
        <end position="46"/>
    </location>
</feature>
<evidence type="ECO:0000313" key="3">
    <source>
        <dbReference type="Proteomes" id="UP000249547"/>
    </source>
</evidence>
<dbReference type="EMBL" id="QLLL01000008">
    <property type="protein sequence ID" value="RAJ00283.1"/>
    <property type="molecule type" value="Genomic_DNA"/>
</dbReference>
<evidence type="ECO:0000256" key="1">
    <source>
        <dbReference type="SAM" id="MobiDB-lite"/>
    </source>
</evidence>
<dbReference type="Gene3D" id="1.20.1260.10">
    <property type="match status" value="1"/>
</dbReference>
<comment type="caution">
    <text evidence="2">The sequence shown here is derived from an EMBL/GenBank/DDBJ whole genome shotgun (WGS) entry which is preliminary data.</text>
</comment>
<dbReference type="InterPro" id="IPR012347">
    <property type="entry name" value="Ferritin-like"/>
</dbReference>
<dbReference type="SUPFAM" id="SSF47240">
    <property type="entry name" value="Ferritin-like"/>
    <property type="match status" value="1"/>
</dbReference>
<dbReference type="OrthoDB" id="9795056at2"/>
<name>A0A327QAP4_9BACT</name>
<dbReference type="InterPro" id="IPR010287">
    <property type="entry name" value="DUF892_YciF-like"/>
</dbReference>
<feature type="region of interest" description="Disordered" evidence="1">
    <location>
        <begin position="217"/>
        <end position="245"/>
    </location>
</feature>
<accession>A0A327QAP4</accession>
<feature type="compositionally biased region" description="Acidic residues" evidence="1">
    <location>
        <begin position="220"/>
        <end position="245"/>
    </location>
</feature>
<reference evidence="2 3" key="1">
    <citation type="submission" date="2018-06" db="EMBL/GenBank/DDBJ databases">
        <title>Genomic Encyclopedia of Archaeal and Bacterial Type Strains, Phase II (KMG-II): from individual species to whole genera.</title>
        <authorList>
            <person name="Goeker M."/>
        </authorList>
    </citation>
    <scope>NUCLEOTIDE SEQUENCE [LARGE SCALE GENOMIC DNA]</scope>
    <source>
        <strain evidence="2 3">DSM 23857</strain>
    </source>
</reference>
<dbReference type="Proteomes" id="UP000249547">
    <property type="component" value="Unassembled WGS sequence"/>
</dbReference>
<sequence length="245" mass="27454">MATATKSRNATSKRNTTTATSRKQPVTTSNKSAVSQTRTSTPNAKGNQQQSQNKSEQKEEKSLLDKLFVNMLKDIYWAEKHLVEALKEMEDNATTDELKDAFEDHRIQTTKHISRLEKVFKLIGEEAQAKKCDAMEGLTKEAKAMMSETKEGTMTRDAALIIAAQKVEHYEIATYGSLVQVALTLGHDKAAGLLDKTLQEEEDTDLLLTDIAESFVNPMADDEDVNMQSSSEEDEEDEEEEEEEE</sequence>
<dbReference type="AlphaFoldDB" id="A0A327QAP4"/>
<organism evidence="2 3">
    <name type="scientific">Chitinophaga skermanii</name>
    <dbReference type="NCBI Taxonomy" id="331697"/>
    <lineage>
        <taxon>Bacteria</taxon>
        <taxon>Pseudomonadati</taxon>
        <taxon>Bacteroidota</taxon>
        <taxon>Chitinophagia</taxon>
        <taxon>Chitinophagales</taxon>
        <taxon>Chitinophagaceae</taxon>
        <taxon>Chitinophaga</taxon>
    </lineage>
</organism>
<evidence type="ECO:0000313" key="2">
    <source>
        <dbReference type="EMBL" id="RAJ00283.1"/>
    </source>
</evidence>
<keyword evidence="3" id="KW-1185">Reference proteome</keyword>
<dbReference type="InterPro" id="IPR009078">
    <property type="entry name" value="Ferritin-like_SF"/>
</dbReference>
<dbReference type="PANTHER" id="PTHR30565:SF9">
    <property type="entry name" value="PROTEIN YCIF"/>
    <property type="match status" value="1"/>
</dbReference>
<dbReference type="Pfam" id="PF05974">
    <property type="entry name" value="DUF892"/>
    <property type="match status" value="1"/>
</dbReference>
<dbReference type="InterPro" id="IPR047114">
    <property type="entry name" value="YciF"/>
</dbReference>
<feature type="region of interest" description="Disordered" evidence="1">
    <location>
        <begin position="1"/>
        <end position="59"/>
    </location>
</feature>
<protein>
    <submittedName>
        <fullName evidence="2">Ferritin-like metal-binding protein YciE</fullName>
    </submittedName>
</protein>
<dbReference type="PANTHER" id="PTHR30565">
    <property type="entry name" value="PROTEIN YCIF"/>
    <property type="match status" value="1"/>
</dbReference>